<evidence type="ECO:0000313" key="1">
    <source>
        <dbReference type="EMBL" id="KAI4582386.1"/>
    </source>
</evidence>
<protein>
    <submittedName>
        <fullName evidence="1">Uncharacterized protein</fullName>
    </submittedName>
</protein>
<gene>
    <name evidence="1" type="ORF">MJG53_008937</name>
</gene>
<organism evidence="1 2">
    <name type="scientific">Ovis ammon polii x Ovis aries</name>
    <dbReference type="NCBI Taxonomy" id="2918886"/>
    <lineage>
        <taxon>Eukaryota</taxon>
        <taxon>Metazoa</taxon>
        <taxon>Chordata</taxon>
        <taxon>Craniata</taxon>
        <taxon>Vertebrata</taxon>
        <taxon>Euteleostomi</taxon>
        <taxon>Mammalia</taxon>
        <taxon>Eutheria</taxon>
        <taxon>Laurasiatheria</taxon>
        <taxon>Artiodactyla</taxon>
        <taxon>Ruminantia</taxon>
        <taxon>Pecora</taxon>
        <taxon>Bovidae</taxon>
        <taxon>Caprinae</taxon>
        <taxon>Ovis</taxon>
    </lineage>
</organism>
<proteinExistence type="predicted"/>
<evidence type="ECO:0000313" key="2">
    <source>
        <dbReference type="Proteomes" id="UP001057279"/>
    </source>
</evidence>
<sequence length="100" mass="10901">MGRFYPPRNPGLLASRSYAQTGWERLRAAPPKKRSCLESHRILPSPPLISRPSSCFRFLAGTGSLVGGAGRRKTQLSRSRDSAVAAVPVPATDRRGSRLK</sequence>
<name>A0ACB9UY29_9CETA</name>
<feature type="non-terminal residue" evidence="1">
    <location>
        <position position="100"/>
    </location>
</feature>
<accession>A0ACB9UY29</accession>
<dbReference type="Proteomes" id="UP001057279">
    <property type="component" value="Linkage Group LG08"/>
</dbReference>
<comment type="caution">
    <text evidence="1">The sequence shown here is derived from an EMBL/GenBank/DDBJ whole genome shotgun (WGS) entry which is preliminary data.</text>
</comment>
<dbReference type="EMBL" id="CM043033">
    <property type="protein sequence ID" value="KAI4582386.1"/>
    <property type="molecule type" value="Genomic_DNA"/>
</dbReference>
<keyword evidence="2" id="KW-1185">Reference proteome</keyword>
<reference evidence="1" key="1">
    <citation type="submission" date="2022-03" db="EMBL/GenBank/DDBJ databases">
        <title>Genomic analyses of argali, domestic sheep and their hybrids provide insights into chromosomal evolution, heterosis and genetic basis of agronomic traits.</title>
        <authorList>
            <person name="Li M."/>
        </authorList>
    </citation>
    <scope>NUCLEOTIDE SEQUENCE</scope>
    <source>
        <strain evidence="1">F1 hybrid</strain>
    </source>
</reference>